<gene>
    <name evidence="8" type="ORF">EFW17_00300</name>
</gene>
<dbReference type="Pfam" id="PF07690">
    <property type="entry name" value="MFS_1"/>
    <property type="match status" value="1"/>
</dbReference>
<dbReference type="Proteomes" id="UP000269198">
    <property type="component" value="Unassembled WGS sequence"/>
</dbReference>
<accession>A0A3N0EHR2</accession>
<keyword evidence="9" id="KW-1185">Reference proteome</keyword>
<organism evidence="8 9">
    <name type="scientific">Halostreptopolyspora alba</name>
    <dbReference type="NCBI Taxonomy" id="2487137"/>
    <lineage>
        <taxon>Bacteria</taxon>
        <taxon>Bacillati</taxon>
        <taxon>Actinomycetota</taxon>
        <taxon>Actinomycetes</taxon>
        <taxon>Streptosporangiales</taxon>
        <taxon>Nocardiopsidaceae</taxon>
        <taxon>Halostreptopolyspora</taxon>
    </lineage>
</organism>
<dbReference type="PANTHER" id="PTHR43124">
    <property type="entry name" value="PURINE EFFLUX PUMP PBUE"/>
    <property type="match status" value="1"/>
</dbReference>
<keyword evidence="2" id="KW-1003">Cell membrane</keyword>
<proteinExistence type="predicted"/>
<evidence type="ECO:0000313" key="8">
    <source>
        <dbReference type="EMBL" id="RNL87324.1"/>
    </source>
</evidence>
<dbReference type="GO" id="GO:0022857">
    <property type="term" value="F:transmembrane transporter activity"/>
    <property type="evidence" value="ECO:0007669"/>
    <property type="project" value="InterPro"/>
</dbReference>
<keyword evidence="5 6" id="KW-0472">Membrane</keyword>
<keyword evidence="3 6" id="KW-0812">Transmembrane</keyword>
<name>A0A3N0EHR2_9ACTN</name>
<dbReference type="Gene3D" id="1.20.1250.20">
    <property type="entry name" value="MFS general substrate transporter like domains"/>
    <property type="match status" value="2"/>
</dbReference>
<feature type="transmembrane region" description="Helical" evidence="6">
    <location>
        <begin position="102"/>
        <end position="121"/>
    </location>
</feature>
<evidence type="ECO:0000256" key="2">
    <source>
        <dbReference type="ARBA" id="ARBA00022475"/>
    </source>
</evidence>
<feature type="domain" description="Major facilitator superfamily (MFS) profile" evidence="7">
    <location>
        <begin position="36"/>
        <end position="422"/>
    </location>
</feature>
<feature type="transmembrane region" description="Helical" evidence="6">
    <location>
        <begin position="78"/>
        <end position="95"/>
    </location>
</feature>
<feature type="transmembrane region" description="Helical" evidence="6">
    <location>
        <begin position="324"/>
        <end position="343"/>
    </location>
</feature>
<feature type="transmembrane region" description="Helical" evidence="6">
    <location>
        <begin position="398"/>
        <end position="416"/>
    </location>
</feature>
<feature type="transmembrane region" description="Helical" evidence="6">
    <location>
        <begin position="363"/>
        <end position="386"/>
    </location>
</feature>
<keyword evidence="4 6" id="KW-1133">Transmembrane helix</keyword>
<evidence type="ECO:0000256" key="5">
    <source>
        <dbReference type="ARBA" id="ARBA00023136"/>
    </source>
</evidence>
<feature type="transmembrane region" description="Helical" evidence="6">
    <location>
        <begin position="298"/>
        <end position="318"/>
    </location>
</feature>
<feature type="transmembrane region" description="Helical" evidence="6">
    <location>
        <begin position="230"/>
        <end position="254"/>
    </location>
</feature>
<reference evidence="8 9" key="1">
    <citation type="submission" date="2018-11" db="EMBL/GenBank/DDBJ databases">
        <title>The genome draft of YIM 96095.</title>
        <authorList>
            <person name="Tang S.-K."/>
            <person name="Chunyu W.-X."/>
            <person name="Feng Y.-Z."/>
        </authorList>
    </citation>
    <scope>NUCLEOTIDE SEQUENCE [LARGE SCALE GENOMIC DNA]</scope>
    <source>
        <strain evidence="8 9">YIM 96095</strain>
    </source>
</reference>
<feature type="transmembrane region" description="Helical" evidence="6">
    <location>
        <begin position="188"/>
        <end position="209"/>
    </location>
</feature>
<sequence>MCQGRNFPAMTTDTTIAANSPGSGGRRAAARGIPMWLLALTLAAFATGTDDMVIAGILPLVSADLEVTEATAGQLVTVYSLTYGLGAPIMAVVAGRIPHHRLLPAVTVLFAVANVLMAFAPSYPVAMGLRVVTALAAATLVPTALVAVGRHAPAERKARYLSLVTAGITLSLVAGVPIGSWIGAALGWRATMLFVAALSLPAFVGMLWLPRHDTGPELGLRQRVAPLKRPVILGTTLALLISGAGGMMPYIYLAPLYRQLSGGTDAVGTLIMLFGAAGFVGVLLGGRGADRWGPGRTLAAGLGTAIVMVAVLAALTTLAPAGSLPFAVLAGIVVVWAVGIWTISPPLQSWLLLRARGADSAILALNTSGMYLGFSLAGSLGGLALAAGGPEALPRASVTLLIIGGGVLLLAFTLLARREEPAAEREN</sequence>
<evidence type="ECO:0000259" key="7">
    <source>
        <dbReference type="PROSITE" id="PS50850"/>
    </source>
</evidence>
<dbReference type="EMBL" id="RJMB01000001">
    <property type="protein sequence ID" value="RNL87324.1"/>
    <property type="molecule type" value="Genomic_DNA"/>
</dbReference>
<evidence type="ECO:0000256" key="4">
    <source>
        <dbReference type="ARBA" id="ARBA00022989"/>
    </source>
</evidence>
<comment type="caution">
    <text evidence="8">The sequence shown here is derived from an EMBL/GenBank/DDBJ whole genome shotgun (WGS) entry which is preliminary data.</text>
</comment>
<dbReference type="CDD" id="cd17324">
    <property type="entry name" value="MFS_NepI_like"/>
    <property type="match status" value="1"/>
</dbReference>
<dbReference type="PROSITE" id="PS50850">
    <property type="entry name" value="MFS"/>
    <property type="match status" value="1"/>
</dbReference>
<dbReference type="SUPFAM" id="SSF103473">
    <property type="entry name" value="MFS general substrate transporter"/>
    <property type="match status" value="1"/>
</dbReference>
<evidence type="ECO:0000256" key="3">
    <source>
        <dbReference type="ARBA" id="ARBA00022692"/>
    </source>
</evidence>
<dbReference type="OrthoDB" id="3697899at2"/>
<dbReference type="InterPro" id="IPR036259">
    <property type="entry name" value="MFS_trans_sf"/>
</dbReference>
<dbReference type="GO" id="GO:0005886">
    <property type="term" value="C:plasma membrane"/>
    <property type="evidence" value="ECO:0007669"/>
    <property type="project" value="UniProtKB-SubCell"/>
</dbReference>
<feature type="transmembrane region" description="Helical" evidence="6">
    <location>
        <begin position="127"/>
        <end position="148"/>
    </location>
</feature>
<dbReference type="InterPro" id="IPR011701">
    <property type="entry name" value="MFS"/>
</dbReference>
<feature type="transmembrane region" description="Helical" evidence="6">
    <location>
        <begin position="36"/>
        <end position="58"/>
    </location>
</feature>
<dbReference type="InterPro" id="IPR050189">
    <property type="entry name" value="MFS_Efflux_Transporters"/>
</dbReference>
<protein>
    <submittedName>
        <fullName evidence="8">MFS transporter</fullName>
    </submittedName>
</protein>
<evidence type="ECO:0000256" key="1">
    <source>
        <dbReference type="ARBA" id="ARBA00004651"/>
    </source>
</evidence>
<evidence type="ECO:0000313" key="9">
    <source>
        <dbReference type="Proteomes" id="UP000269198"/>
    </source>
</evidence>
<dbReference type="AlphaFoldDB" id="A0A3N0EHR2"/>
<evidence type="ECO:0000256" key="6">
    <source>
        <dbReference type="SAM" id="Phobius"/>
    </source>
</evidence>
<dbReference type="PANTHER" id="PTHR43124:SF10">
    <property type="entry name" value="PURINE EFFLUX PUMP PBUE"/>
    <property type="match status" value="1"/>
</dbReference>
<dbReference type="InterPro" id="IPR020846">
    <property type="entry name" value="MFS_dom"/>
</dbReference>
<feature type="transmembrane region" description="Helical" evidence="6">
    <location>
        <begin position="160"/>
        <end position="182"/>
    </location>
</feature>
<comment type="subcellular location">
    <subcellularLocation>
        <location evidence="1">Cell membrane</location>
        <topology evidence="1">Multi-pass membrane protein</topology>
    </subcellularLocation>
</comment>
<feature type="transmembrane region" description="Helical" evidence="6">
    <location>
        <begin position="266"/>
        <end position="286"/>
    </location>
</feature>